<organism evidence="2 3">
    <name type="scientific">Staphylococcus aureus</name>
    <dbReference type="NCBI Taxonomy" id="1280"/>
    <lineage>
        <taxon>Bacteria</taxon>
        <taxon>Bacillati</taxon>
        <taxon>Bacillota</taxon>
        <taxon>Bacilli</taxon>
        <taxon>Bacillales</taxon>
        <taxon>Staphylococcaceae</taxon>
        <taxon>Staphylococcus</taxon>
    </lineage>
</organism>
<reference evidence="2 3" key="1">
    <citation type="submission" date="2018-06" db="EMBL/GenBank/DDBJ databases">
        <authorList>
            <consortium name="Pathogen Informatics"/>
            <person name="Doyle S."/>
        </authorList>
    </citation>
    <scope>NUCLEOTIDE SEQUENCE [LARGE SCALE GENOMIC DNA]</scope>
    <source>
        <strain evidence="2 3">NCTC7972</strain>
    </source>
</reference>
<protein>
    <recommendedName>
        <fullName evidence="1">EC042-2821-like Restriction Endonuclease-like domain-containing protein</fullName>
    </recommendedName>
</protein>
<dbReference type="InterPro" id="IPR049530">
    <property type="entry name" value="EC042_2821"/>
</dbReference>
<dbReference type="Proteomes" id="UP000254224">
    <property type="component" value="Unassembled WGS sequence"/>
</dbReference>
<evidence type="ECO:0000313" key="3">
    <source>
        <dbReference type="Proteomes" id="UP000254224"/>
    </source>
</evidence>
<gene>
    <name evidence="2" type="ORF">NCTC7972_02717</name>
</gene>
<comment type="caution">
    <text evidence="2">The sequence shown here is derived from an EMBL/GenBank/DDBJ whole genome shotgun (WGS) entry which is preliminary data.</text>
</comment>
<accession>A0A8G2I2X1</accession>
<dbReference type="AlphaFoldDB" id="A0A8G2I2X1"/>
<dbReference type="EMBL" id="UHAI01000003">
    <property type="protein sequence ID" value="SUK59790.1"/>
    <property type="molecule type" value="Genomic_DNA"/>
</dbReference>
<name>A0A8G2I2X1_STAAU</name>
<proteinExistence type="predicted"/>
<sequence length="203" mass="23917">MNFINETMRFHKKDVSENISQNFLTITASYEPLSNEQIKLKYPPEIAEKLIKESNDIDVLSNEYNSDKFSIGIKQNLYITKKTEDADFLVAVHKDADNKVDFVKEYKDPSDTHKYSFKNVITAVNERLKKKSINMSYSKGFNQYVLNLIIDFYDIKSDEKYAYKHTIGKQESFTYSQQFIEFIISLIRKNPTKFVDSLRNKKR</sequence>
<dbReference type="Pfam" id="PF18740">
    <property type="entry name" value="EC042_2821"/>
    <property type="match status" value="1"/>
</dbReference>
<feature type="domain" description="EC042-2821-like Restriction Endonuclease-like" evidence="1">
    <location>
        <begin position="108"/>
        <end position="199"/>
    </location>
</feature>
<evidence type="ECO:0000259" key="1">
    <source>
        <dbReference type="Pfam" id="PF18740"/>
    </source>
</evidence>
<evidence type="ECO:0000313" key="2">
    <source>
        <dbReference type="EMBL" id="SUK59790.1"/>
    </source>
</evidence>